<gene>
    <name evidence="2" type="ORF">PECUL_23A002180</name>
</gene>
<name>A0AAD1TE36_PELCU</name>
<organism evidence="2 3">
    <name type="scientific">Pelobates cultripes</name>
    <name type="common">Western spadefoot toad</name>
    <dbReference type="NCBI Taxonomy" id="61616"/>
    <lineage>
        <taxon>Eukaryota</taxon>
        <taxon>Metazoa</taxon>
        <taxon>Chordata</taxon>
        <taxon>Craniata</taxon>
        <taxon>Vertebrata</taxon>
        <taxon>Euteleostomi</taxon>
        <taxon>Amphibia</taxon>
        <taxon>Batrachia</taxon>
        <taxon>Anura</taxon>
        <taxon>Pelobatoidea</taxon>
        <taxon>Pelobatidae</taxon>
        <taxon>Pelobates</taxon>
    </lineage>
</organism>
<keyword evidence="3" id="KW-1185">Reference proteome</keyword>
<evidence type="ECO:0000256" key="1">
    <source>
        <dbReference type="SAM" id="MobiDB-lite"/>
    </source>
</evidence>
<feature type="region of interest" description="Disordered" evidence="1">
    <location>
        <begin position="23"/>
        <end position="61"/>
    </location>
</feature>
<evidence type="ECO:0000313" key="3">
    <source>
        <dbReference type="Proteomes" id="UP001295444"/>
    </source>
</evidence>
<dbReference type="EMBL" id="OW240923">
    <property type="protein sequence ID" value="CAH2325041.1"/>
    <property type="molecule type" value="Genomic_DNA"/>
</dbReference>
<proteinExistence type="predicted"/>
<evidence type="ECO:0000313" key="2">
    <source>
        <dbReference type="EMBL" id="CAH2325041.1"/>
    </source>
</evidence>
<protein>
    <submittedName>
        <fullName evidence="2">Uncharacterized protein</fullName>
    </submittedName>
</protein>
<accession>A0AAD1TE36</accession>
<reference evidence="2" key="1">
    <citation type="submission" date="2022-03" db="EMBL/GenBank/DDBJ databases">
        <authorList>
            <person name="Alioto T."/>
            <person name="Alioto T."/>
            <person name="Gomez Garrido J."/>
        </authorList>
    </citation>
    <scope>NUCLEOTIDE SEQUENCE</scope>
</reference>
<dbReference type="Proteomes" id="UP001295444">
    <property type="component" value="Chromosome 12"/>
</dbReference>
<sequence length="61" mass="6793">MHEGKTTIITTPEAGVRALKEWGLPPPQLPAEATDRNKLRSSQNLKTEYPKAARSGKYTKE</sequence>
<dbReference type="AlphaFoldDB" id="A0AAD1TE36"/>